<dbReference type="Proteomes" id="UP001280121">
    <property type="component" value="Unassembled WGS sequence"/>
</dbReference>
<feature type="compositionally biased region" description="Acidic residues" evidence="1">
    <location>
        <begin position="87"/>
        <end position="111"/>
    </location>
</feature>
<evidence type="ECO:0000313" key="2">
    <source>
        <dbReference type="EMBL" id="KAK2650555.1"/>
    </source>
</evidence>
<proteinExistence type="predicted"/>
<name>A0AAD9U9T5_9ROSI</name>
<gene>
    <name evidence="2" type="ORF">Ddye_018044</name>
</gene>
<dbReference type="EMBL" id="JANJYI010000005">
    <property type="protein sequence ID" value="KAK2650555.1"/>
    <property type="molecule type" value="Genomic_DNA"/>
</dbReference>
<keyword evidence="3" id="KW-1185">Reference proteome</keyword>
<accession>A0AAD9U9T5</accession>
<organism evidence="2 3">
    <name type="scientific">Dipteronia dyeriana</name>
    <dbReference type="NCBI Taxonomy" id="168575"/>
    <lineage>
        <taxon>Eukaryota</taxon>
        <taxon>Viridiplantae</taxon>
        <taxon>Streptophyta</taxon>
        <taxon>Embryophyta</taxon>
        <taxon>Tracheophyta</taxon>
        <taxon>Spermatophyta</taxon>
        <taxon>Magnoliopsida</taxon>
        <taxon>eudicotyledons</taxon>
        <taxon>Gunneridae</taxon>
        <taxon>Pentapetalae</taxon>
        <taxon>rosids</taxon>
        <taxon>malvids</taxon>
        <taxon>Sapindales</taxon>
        <taxon>Sapindaceae</taxon>
        <taxon>Hippocastanoideae</taxon>
        <taxon>Acereae</taxon>
        <taxon>Dipteronia</taxon>
    </lineage>
</organism>
<sequence>MMEGIIIDMGDEVKDKIVFDQLIFLGLHCLLSLTSFCKGSLTIEFPSLRQVFVMKCLKMASFSQGALSTPKLQRPKLIEMDVLPQDSNDDDDDDDEWFLESEGDEDSDYDDELILESKEGEEDGWNWEGDLNTSIQQFFEHRNAKNSE</sequence>
<reference evidence="2" key="1">
    <citation type="journal article" date="2023" name="Plant J.">
        <title>Genome sequences and population genomics provide insights into the demographic history, inbreeding, and mutation load of two 'living fossil' tree species of Dipteronia.</title>
        <authorList>
            <person name="Feng Y."/>
            <person name="Comes H.P."/>
            <person name="Chen J."/>
            <person name="Zhu S."/>
            <person name="Lu R."/>
            <person name="Zhang X."/>
            <person name="Li P."/>
            <person name="Qiu J."/>
            <person name="Olsen K.M."/>
            <person name="Qiu Y."/>
        </authorList>
    </citation>
    <scope>NUCLEOTIDE SEQUENCE</scope>
    <source>
        <strain evidence="2">KIB01</strain>
    </source>
</reference>
<evidence type="ECO:0000256" key="1">
    <source>
        <dbReference type="SAM" id="MobiDB-lite"/>
    </source>
</evidence>
<protein>
    <submittedName>
        <fullName evidence="2">Uncharacterized protein</fullName>
    </submittedName>
</protein>
<feature type="region of interest" description="Disordered" evidence="1">
    <location>
        <begin position="81"/>
        <end position="111"/>
    </location>
</feature>
<dbReference type="AlphaFoldDB" id="A0AAD9U9T5"/>
<comment type="caution">
    <text evidence="2">The sequence shown here is derived from an EMBL/GenBank/DDBJ whole genome shotgun (WGS) entry which is preliminary data.</text>
</comment>
<evidence type="ECO:0000313" key="3">
    <source>
        <dbReference type="Proteomes" id="UP001280121"/>
    </source>
</evidence>